<keyword evidence="2 7" id="KW-0441">Lipid A biosynthesis</keyword>
<comment type="subunit">
    <text evidence="7">Homotrimer.</text>
</comment>
<dbReference type="InterPro" id="IPR011004">
    <property type="entry name" value="Trimer_LpxA-like_sf"/>
</dbReference>
<dbReference type="RefSeq" id="WP_034441175.1">
    <property type="nucleotide sequence ID" value="NZ_JMTK01000002.1"/>
</dbReference>
<feature type="active site" description="Proton acceptor" evidence="7">
    <location>
        <position position="258"/>
    </location>
</feature>
<dbReference type="NCBIfam" id="NF002060">
    <property type="entry name" value="PRK00892.1"/>
    <property type="match status" value="1"/>
</dbReference>
<proteinExistence type="inferred from homology"/>
<dbReference type="InterPro" id="IPR020573">
    <property type="entry name" value="UDP_GlcNAc_AcTrfase_non-rep"/>
</dbReference>
<dbReference type="GO" id="GO:0016410">
    <property type="term" value="F:N-acyltransferase activity"/>
    <property type="evidence" value="ECO:0007669"/>
    <property type="project" value="InterPro"/>
</dbReference>
<comment type="caution">
    <text evidence="9">The sequence shown here is derived from an EMBL/GenBank/DDBJ whole genome shotgun (WGS) entry which is preliminary data.</text>
</comment>
<evidence type="ECO:0000313" key="9">
    <source>
        <dbReference type="EMBL" id="KJZ82112.1"/>
    </source>
</evidence>
<dbReference type="NCBIfam" id="TIGR01853">
    <property type="entry name" value="lipid_A_lpxD"/>
    <property type="match status" value="1"/>
</dbReference>
<dbReference type="InterPro" id="IPR007691">
    <property type="entry name" value="LpxD"/>
</dbReference>
<keyword evidence="10" id="KW-1185">Reference proteome</keyword>
<comment type="pathway">
    <text evidence="7">Bacterial outer membrane biogenesis; LPS lipid A biosynthesis.</text>
</comment>
<evidence type="ECO:0000256" key="7">
    <source>
        <dbReference type="HAMAP-Rule" id="MF_00523"/>
    </source>
</evidence>
<keyword evidence="1 7" id="KW-0444">Lipid biosynthesis</keyword>
<protein>
    <recommendedName>
        <fullName evidence="7">UDP-3-O-acylglucosamine N-acyltransferase</fullName>
        <ecNumber evidence="7">2.3.1.191</ecNumber>
    </recommendedName>
</protein>
<dbReference type="PANTHER" id="PTHR43378">
    <property type="entry name" value="UDP-3-O-ACYLGLUCOSAMINE N-ACYLTRANSFERASE"/>
    <property type="match status" value="1"/>
</dbReference>
<dbReference type="EMBL" id="JMTK01000002">
    <property type="protein sequence ID" value="KJZ82112.1"/>
    <property type="molecule type" value="Genomic_DNA"/>
</dbReference>
<dbReference type="Pfam" id="PF04613">
    <property type="entry name" value="LpxD"/>
    <property type="match status" value="1"/>
</dbReference>
<keyword evidence="6 7" id="KW-0012">Acyltransferase</keyword>
<dbReference type="EC" id="2.3.1.191" evidence="7"/>
<keyword evidence="4 7" id="KW-0677">Repeat</keyword>
<dbReference type="PROSITE" id="PS00101">
    <property type="entry name" value="HEXAPEP_TRANSFERASES"/>
    <property type="match status" value="1"/>
</dbReference>
<evidence type="ECO:0000256" key="6">
    <source>
        <dbReference type="ARBA" id="ARBA00023315"/>
    </source>
</evidence>
<sequence length="354" mass="37515">MQRLSFFSSHKGISLMKLAESIGASLSDGDFGKRLVFSLSPVMRASQGDVSCIFSRKFLSDVEECKASAIICSVDIMPYIPKHIPCLLSDKPEVSFAIAGSILYPQAMRMGSSSDIVGGISPKAFVAKDVNIEEGVVIEPMAFIDSGVEIGRGTYVGPGSVIGKGVRIGRDCSIGAGSSIYSSLIGNNVIVHSGVRIGNDGFGYARDMSTIHKIVHIGRVIIQDKVEIGANSAIDRGTMDDTVIGENTKIDNQVQIGHNVHIGIGCIIISQVGIAGSTYIGDNVLIAGQCGIAGHIKIGDNVQIAAKSGVHKNIPAGQKYGGIPARPIRDYLRHMIMLSKPSKYSDDKVKKKNG</sequence>
<dbReference type="Pfam" id="PF00132">
    <property type="entry name" value="Hexapep"/>
    <property type="match status" value="2"/>
</dbReference>
<dbReference type="UniPathway" id="UPA00973"/>
<dbReference type="HAMAP" id="MF_00523">
    <property type="entry name" value="LpxD"/>
    <property type="match status" value="1"/>
</dbReference>
<evidence type="ECO:0000259" key="8">
    <source>
        <dbReference type="Pfam" id="PF04613"/>
    </source>
</evidence>
<accession>A0A095BGM6</accession>
<feature type="domain" description="UDP-3-O-[3-hydroxymyristoyl] glucosamine N-acyltransferase non-repeat region" evidence="8">
    <location>
        <begin position="35"/>
        <end position="99"/>
    </location>
</feature>
<comment type="catalytic activity">
    <reaction evidence="7">
        <text>a UDP-3-O-[(3R)-3-hydroxyacyl]-alpha-D-glucosamine + a (3R)-hydroxyacyl-[ACP] = a UDP-2-N,3-O-bis[(3R)-3-hydroxyacyl]-alpha-D-glucosamine + holo-[ACP] + H(+)</text>
        <dbReference type="Rhea" id="RHEA:53836"/>
        <dbReference type="Rhea" id="RHEA-COMP:9685"/>
        <dbReference type="Rhea" id="RHEA-COMP:9945"/>
        <dbReference type="ChEBI" id="CHEBI:15378"/>
        <dbReference type="ChEBI" id="CHEBI:64479"/>
        <dbReference type="ChEBI" id="CHEBI:78827"/>
        <dbReference type="ChEBI" id="CHEBI:137740"/>
        <dbReference type="ChEBI" id="CHEBI:137748"/>
        <dbReference type="EC" id="2.3.1.191"/>
    </reaction>
</comment>
<gene>
    <name evidence="7" type="primary">lpxD</name>
    <name evidence="9" type="ORF">DJ66_0847</name>
</gene>
<dbReference type="SUPFAM" id="SSF51161">
    <property type="entry name" value="Trimeric LpxA-like enzymes"/>
    <property type="match status" value="1"/>
</dbReference>
<dbReference type="Gene3D" id="2.160.10.10">
    <property type="entry name" value="Hexapeptide repeat proteins"/>
    <property type="match status" value="1"/>
</dbReference>
<dbReference type="PANTHER" id="PTHR43378:SF2">
    <property type="entry name" value="UDP-3-O-ACYLGLUCOSAMINE N-ACYLTRANSFERASE 1, MITOCHONDRIAL-RELATED"/>
    <property type="match status" value="1"/>
</dbReference>
<evidence type="ECO:0000256" key="3">
    <source>
        <dbReference type="ARBA" id="ARBA00022679"/>
    </source>
</evidence>
<dbReference type="GO" id="GO:0103118">
    <property type="term" value="F:UDP-3-O-[(3R)-3-hydroxyacyl]-glucosamine N-acyltransferase activity"/>
    <property type="evidence" value="ECO:0007669"/>
    <property type="project" value="UniProtKB-EC"/>
</dbReference>
<name>A0A095BGM6_9HYPH</name>
<keyword evidence="5 7" id="KW-0443">Lipid metabolism</keyword>
<organism evidence="9 10">
    <name type="scientific">Candidatus Liberibacter solanacearum</name>
    <dbReference type="NCBI Taxonomy" id="556287"/>
    <lineage>
        <taxon>Bacteria</taxon>
        <taxon>Pseudomonadati</taxon>
        <taxon>Pseudomonadota</taxon>
        <taxon>Alphaproteobacteria</taxon>
        <taxon>Hyphomicrobiales</taxon>
        <taxon>Rhizobiaceae</taxon>
        <taxon>Liberibacter</taxon>
    </lineage>
</organism>
<dbReference type="InterPro" id="IPR018357">
    <property type="entry name" value="Hexapep_transf_CS"/>
</dbReference>
<dbReference type="GO" id="GO:0009245">
    <property type="term" value="P:lipid A biosynthetic process"/>
    <property type="evidence" value="ECO:0007669"/>
    <property type="project" value="UniProtKB-UniRule"/>
</dbReference>
<comment type="similarity">
    <text evidence="7">Belongs to the transferase hexapeptide repeat family. LpxD subfamily.</text>
</comment>
<dbReference type="InterPro" id="IPR001451">
    <property type="entry name" value="Hexapep"/>
</dbReference>
<dbReference type="AlphaFoldDB" id="A0A095BGM6"/>
<evidence type="ECO:0000256" key="2">
    <source>
        <dbReference type="ARBA" id="ARBA00022556"/>
    </source>
</evidence>
<comment type="function">
    <text evidence="7">Catalyzes the N-acylation of UDP-3-O-acylglucosamine using 3-hydroxyacyl-ACP as the acyl donor. Is involved in the biosynthesis of lipid A, a phosphorylated glycolipid that anchors the lipopolysaccharide to the outer membrane of the cell.</text>
</comment>
<dbReference type="GO" id="GO:0016020">
    <property type="term" value="C:membrane"/>
    <property type="evidence" value="ECO:0007669"/>
    <property type="project" value="GOC"/>
</dbReference>
<dbReference type="Proteomes" id="UP000033731">
    <property type="component" value="Unassembled WGS sequence"/>
</dbReference>
<evidence type="ECO:0000256" key="4">
    <source>
        <dbReference type="ARBA" id="ARBA00022737"/>
    </source>
</evidence>
<dbReference type="PATRIC" id="fig|556287.8.peg.844"/>
<evidence type="ECO:0000313" key="10">
    <source>
        <dbReference type="Proteomes" id="UP000033731"/>
    </source>
</evidence>
<keyword evidence="3 7" id="KW-0808">Transferase</keyword>
<evidence type="ECO:0000256" key="1">
    <source>
        <dbReference type="ARBA" id="ARBA00022516"/>
    </source>
</evidence>
<reference evidence="9 10" key="1">
    <citation type="journal article" date="2015" name="Phytopathology">
        <title>Genomes of Candidatus Liberibacter solanacearum haplotype A from New Zealand and the USA suggest significant genome plasticity in the species.</title>
        <authorList>
            <person name="Thompson S.M."/>
            <person name="Johnson C.P."/>
            <person name="Lu A.Y."/>
            <person name="Frampton R.A."/>
            <person name="Sullivan K.L."/>
            <person name="Fiers M.W."/>
            <person name="Crowhurst R.N."/>
            <person name="Pitman A.R."/>
            <person name="Scott I."/>
            <person name="Gudmestad N.C."/>
            <person name="Smith G.R."/>
        </authorList>
    </citation>
    <scope>NUCLEOTIDE SEQUENCE [LARGE SCALE GENOMIC DNA]</scope>
    <source>
        <strain evidence="9 10">LsoNZ1</strain>
    </source>
</reference>
<dbReference type="Gene3D" id="3.40.1390.10">
    <property type="entry name" value="MurE/MurF, N-terminal domain"/>
    <property type="match status" value="1"/>
</dbReference>
<dbReference type="CDD" id="cd03352">
    <property type="entry name" value="LbH_LpxD"/>
    <property type="match status" value="1"/>
</dbReference>
<evidence type="ECO:0000256" key="5">
    <source>
        <dbReference type="ARBA" id="ARBA00023098"/>
    </source>
</evidence>